<organism evidence="1 2">
    <name type="scientific">Maribacter litopenaei</name>
    <dbReference type="NCBI Taxonomy" id="2976127"/>
    <lineage>
        <taxon>Bacteria</taxon>
        <taxon>Pseudomonadati</taxon>
        <taxon>Bacteroidota</taxon>
        <taxon>Flavobacteriia</taxon>
        <taxon>Flavobacteriales</taxon>
        <taxon>Flavobacteriaceae</taxon>
        <taxon>Maribacter</taxon>
    </lineage>
</organism>
<dbReference type="Proteomes" id="UP001059209">
    <property type="component" value="Chromosome"/>
</dbReference>
<sequence length="336" mass="35844">MDSKGITPLKYLGTGICTERSATVTMNNPGSYSVTRVNPANVVVLPTQPQTLSVTTDASSPTYKWFKNGVEVTGETSSTFNITEAGNYYAQVTETGGTCGSTSKNSETTVVVTPASFEIILDYADNYTSCVSTSTVLEVVTINAVASGGTKTDVTASLVDAFAYQWQKDGTDVPGQTGKSISLASNLENGNYRVNATIDSYNETSNTLAVQLLTSDTVTINSTSTVYCSSSDVVTLSSSLDLASESYEWQMDGTSVSTTDTVLNVTSTGTYRLVLDRDGCQLISNEITISPLDENLITLEPSGNLVIPEGTTRTVTASRRNGIPMDGWKQYRNKHL</sequence>
<evidence type="ECO:0000313" key="1">
    <source>
        <dbReference type="EMBL" id="UWX54978.1"/>
    </source>
</evidence>
<dbReference type="SUPFAM" id="SSF48726">
    <property type="entry name" value="Immunoglobulin"/>
    <property type="match status" value="1"/>
</dbReference>
<dbReference type="EMBL" id="CP104205">
    <property type="protein sequence ID" value="UWX54978.1"/>
    <property type="molecule type" value="Genomic_DNA"/>
</dbReference>
<evidence type="ECO:0008006" key="3">
    <source>
        <dbReference type="Google" id="ProtNLM"/>
    </source>
</evidence>
<dbReference type="InterPro" id="IPR013783">
    <property type="entry name" value="Ig-like_fold"/>
</dbReference>
<evidence type="ECO:0000313" key="2">
    <source>
        <dbReference type="Proteomes" id="UP001059209"/>
    </source>
</evidence>
<dbReference type="Gene3D" id="2.60.40.10">
    <property type="entry name" value="Immunoglobulins"/>
    <property type="match status" value="2"/>
</dbReference>
<accession>A0ABY5Y7W7</accession>
<reference evidence="1" key="1">
    <citation type="submission" date="2022-09" db="EMBL/GenBank/DDBJ databases">
        <title>Maribacter litopenaei sp. nov., isolated from the intestinal tract of the Pacific White Shrimp, Litopenaeus vannamei.</title>
        <authorList>
            <person name="Kim S.Y."/>
            <person name="Hwang C.Y."/>
        </authorList>
    </citation>
    <scope>NUCLEOTIDE SEQUENCE</scope>
    <source>
        <strain evidence="1">HL-LV01</strain>
    </source>
</reference>
<proteinExistence type="predicted"/>
<dbReference type="RefSeq" id="WP_260572830.1">
    <property type="nucleotide sequence ID" value="NZ_CP104205.1"/>
</dbReference>
<name>A0ABY5Y7W7_9FLAO</name>
<protein>
    <recommendedName>
        <fullName evidence="3">Ig-like domain-containing protein</fullName>
    </recommendedName>
</protein>
<dbReference type="InterPro" id="IPR036179">
    <property type="entry name" value="Ig-like_dom_sf"/>
</dbReference>
<gene>
    <name evidence="1" type="ORF">NYZ99_20045</name>
</gene>
<keyword evidence="2" id="KW-1185">Reference proteome</keyword>